<dbReference type="PANTHER" id="PTHR24291:SF189">
    <property type="entry name" value="CYTOCHROME P450 4C3-RELATED"/>
    <property type="match status" value="1"/>
</dbReference>
<evidence type="ECO:0000256" key="6">
    <source>
        <dbReference type="SAM" id="Phobius"/>
    </source>
</evidence>
<comment type="similarity">
    <text evidence="2 5">Belongs to the cytochrome P450 family.</text>
</comment>
<dbReference type="InterPro" id="IPR002401">
    <property type="entry name" value="Cyt_P450_E_grp-I"/>
</dbReference>
<evidence type="ECO:0000313" key="7">
    <source>
        <dbReference type="EMBL" id="KAJ8319154.1"/>
    </source>
</evidence>
<feature type="non-terminal residue" evidence="7">
    <location>
        <position position="472"/>
    </location>
</feature>
<dbReference type="EMBL" id="JARBDR010000214">
    <property type="protein sequence ID" value="KAJ8319154.1"/>
    <property type="molecule type" value="Genomic_DNA"/>
</dbReference>
<dbReference type="Pfam" id="PF00067">
    <property type="entry name" value="p450"/>
    <property type="match status" value="1"/>
</dbReference>
<evidence type="ECO:0000256" key="5">
    <source>
        <dbReference type="RuleBase" id="RU000461"/>
    </source>
</evidence>
<dbReference type="PROSITE" id="PS00086">
    <property type="entry name" value="CYTOCHROME_P450"/>
    <property type="match status" value="1"/>
</dbReference>
<dbReference type="SUPFAM" id="SSF48264">
    <property type="entry name" value="Cytochrome P450"/>
    <property type="match status" value="1"/>
</dbReference>
<keyword evidence="6" id="KW-0812">Transmembrane</keyword>
<dbReference type="Proteomes" id="UP001217089">
    <property type="component" value="Unassembled WGS sequence"/>
</dbReference>
<evidence type="ECO:0000313" key="8">
    <source>
        <dbReference type="Proteomes" id="UP001217089"/>
    </source>
</evidence>
<comment type="caution">
    <text evidence="7">The sequence shown here is derived from an EMBL/GenBank/DDBJ whole genome shotgun (WGS) entry which is preliminary data.</text>
</comment>
<organism evidence="7 8">
    <name type="scientific">Tegillarca granosa</name>
    <name type="common">Malaysian cockle</name>
    <name type="synonym">Anadara granosa</name>
    <dbReference type="NCBI Taxonomy" id="220873"/>
    <lineage>
        <taxon>Eukaryota</taxon>
        <taxon>Metazoa</taxon>
        <taxon>Spiralia</taxon>
        <taxon>Lophotrochozoa</taxon>
        <taxon>Mollusca</taxon>
        <taxon>Bivalvia</taxon>
        <taxon>Autobranchia</taxon>
        <taxon>Pteriomorphia</taxon>
        <taxon>Arcoida</taxon>
        <taxon>Arcoidea</taxon>
        <taxon>Arcidae</taxon>
        <taxon>Tegillarca</taxon>
    </lineage>
</organism>
<feature type="transmembrane region" description="Helical" evidence="6">
    <location>
        <begin position="6"/>
        <end position="24"/>
    </location>
</feature>
<dbReference type="InterPro" id="IPR050196">
    <property type="entry name" value="Cytochrome_P450_Monoox"/>
</dbReference>
<dbReference type="InterPro" id="IPR001128">
    <property type="entry name" value="Cyt_P450"/>
</dbReference>
<dbReference type="Gene3D" id="1.10.630.10">
    <property type="entry name" value="Cytochrome P450"/>
    <property type="match status" value="1"/>
</dbReference>
<dbReference type="PRINTS" id="PR00463">
    <property type="entry name" value="EP450I"/>
</dbReference>
<comment type="subcellular location">
    <subcellularLocation>
        <location evidence="1">Endoplasmic reticulum membrane</location>
    </subcellularLocation>
</comment>
<sequence length="472" mass="54694">MDKMAATLVVLIAAAVVLLTIWFLKYEKKRKIIDRIPGPPALPIIGNAHQLKHTNREFYEQILEYYEMFKDKGIIRSKHLDKSQDYRFLHPWLGTGLLTSTGSKWKTRRRMLTPTFHFKILHDFVSVFNDQATVLLDCLKKQEQKTEFNIFPFITACALDIICEYVKAVYRISEIILQRQKRPWVWPDALFYTIGDGKEHDKCLDILHRFTEKVTLQVIIEDIIQKREEEDDDSSYLSKDKRLAFLDMLLCASSDGQNLSFEDIREEVDTFMFEGHDTTAAAMNWATHLIGANPEVQDKLHEELDRVFGDSDRPATMNDLKELKYLECCIKEALRLYPSVPFFGRCLTEDADFGDYHAPKGSTGLVVTMLLHKDPKYFPDPEKFDPDRFLQDTAVKRHPFAYVPFSAGPRNCIGQKFALLEEKVIVSSLFRKYNVVSKQKREDLAPVGDLILRPENGVIVQLKPRKYTILTD</sequence>
<keyword evidence="3" id="KW-0256">Endoplasmic reticulum</keyword>
<dbReference type="InterPro" id="IPR036396">
    <property type="entry name" value="Cyt_P450_sf"/>
</dbReference>
<keyword evidence="5" id="KW-0560">Oxidoreductase</keyword>
<keyword evidence="5" id="KW-0408">Iron</keyword>
<reference evidence="7 8" key="1">
    <citation type="submission" date="2022-12" db="EMBL/GenBank/DDBJ databases">
        <title>Chromosome-level genome of Tegillarca granosa.</title>
        <authorList>
            <person name="Kim J."/>
        </authorList>
    </citation>
    <scope>NUCLEOTIDE SEQUENCE [LARGE SCALE GENOMIC DNA]</scope>
    <source>
        <strain evidence="7">Teg-2019</strain>
        <tissue evidence="7">Adductor muscle</tissue>
    </source>
</reference>
<name>A0ABQ9FPF0_TEGGR</name>
<gene>
    <name evidence="7" type="ORF">KUTeg_004245</name>
</gene>
<accession>A0ABQ9FPF0</accession>
<evidence type="ECO:0000256" key="4">
    <source>
        <dbReference type="ARBA" id="ARBA00023136"/>
    </source>
</evidence>
<dbReference type="PANTHER" id="PTHR24291">
    <property type="entry name" value="CYTOCHROME P450 FAMILY 4"/>
    <property type="match status" value="1"/>
</dbReference>
<evidence type="ECO:0000256" key="3">
    <source>
        <dbReference type="ARBA" id="ARBA00022824"/>
    </source>
</evidence>
<proteinExistence type="inferred from homology"/>
<keyword evidence="4 6" id="KW-0472">Membrane</keyword>
<keyword evidence="6" id="KW-1133">Transmembrane helix</keyword>
<dbReference type="PRINTS" id="PR00385">
    <property type="entry name" value="P450"/>
</dbReference>
<keyword evidence="5" id="KW-0349">Heme</keyword>
<keyword evidence="5" id="KW-0479">Metal-binding</keyword>
<evidence type="ECO:0000256" key="2">
    <source>
        <dbReference type="ARBA" id="ARBA00010617"/>
    </source>
</evidence>
<keyword evidence="5" id="KW-0503">Monooxygenase</keyword>
<evidence type="ECO:0000256" key="1">
    <source>
        <dbReference type="ARBA" id="ARBA00004586"/>
    </source>
</evidence>
<keyword evidence="8" id="KW-1185">Reference proteome</keyword>
<dbReference type="InterPro" id="IPR017972">
    <property type="entry name" value="Cyt_P450_CS"/>
</dbReference>
<protein>
    <submittedName>
        <fullName evidence="7">Uncharacterized protein</fullName>
    </submittedName>
</protein>